<proteinExistence type="predicted"/>
<organism evidence="1 2">
    <name type="scientific">Sphingomonas anseongensis</name>
    <dbReference type="NCBI Taxonomy" id="2908207"/>
    <lineage>
        <taxon>Bacteria</taxon>
        <taxon>Pseudomonadati</taxon>
        <taxon>Pseudomonadota</taxon>
        <taxon>Alphaproteobacteria</taxon>
        <taxon>Sphingomonadales</taxon>
        <taxon>Sphingomonadaceae</taxon>
        <taxon>Sphingomonas</taxon>
    </lineage>
</organism>
<dbReference type="RefSeq" id="WP_249867972.1">
    <property type="nucleotide sequence ID" value="NZ_JAMGBC010000001.1"/>
</dbReference>
<protein>
    <submittedName>
        <fullName evidence="1">Uncharacterized protein</fullName>
    </submittedName>
</protein>
<reference evidence="1" key="1">
    <citation type="submission" date="2022-05" db="EMBL/GenBank/DDBJ databases">
        <authorList>
            <person name="Jo J.-H."/>
            <person name="Im W.-T."/>
        </authorList>
    </citation>
    <scope>NUCLEOTIDE SEQUENCE</scope>
    <source>
        <strain evidence="1">RG327</strain>
    </source>
</reference>
<comment type="caution">
    <text evidence="1">The sequence shown here is derived from an EMBL/GenBank/DDBJ whole genome shotgun (WGS) entry which is preliminary data.</text>
</comment>
<accession>A0ABT0RFM4</accession>
<gene>
    <name evidence="1" type="ORF">LZ519_06940</name>
</gene>
<evidence type="ECO:0000313" key="1">
    <source>
        <dbReference type="EMBL" id="MCL6679051.1"/>
    </source>
</evidence>
<evidence type="ECO:0000313" key="2">
    <source>
        <dbReference type="Proteomes" id="UP001165343"/>
    </source>
</evidence>
<dbReference type="EMBL" id="JAMGBC010000001">
    <property type="protein sequence ID" value="MCL6679051.1"/>
    <property type="molecule type" value="Genomic_DNA"/>
</dbReference>
<name>A0ABT0RFM4_9SPHN</name>
<keyword evidence="2" id="KW-1185">Reference proteome</keyword>
<sequence>MNGKTTRLVRPIPFGGCNLHNPVLQASQDGRLDRRYRDASARRNWLLTLSPRAMIQAHEFLTGAKTIPADLQRLYTGEEGFFEPAPNAPEILEECDVAIIEISTPYEFVYRDLILNVNRLSEFFTEYCQATGTPQRGFEAWRTALLKQQHDKAAELGAALEESLVEPEWDGIHLADLIGGIRCTELGVDETTDLVAQLRDRIGKPVGMVIHNFRFMPDGRAISWPTSFKRDSVEVAQRLGLATLDLAPRVVEHGATLVVAEDGRHWNPGTGMALVGSWLSEFAESVAGGSASNPKIGGTASTTAAAIQKAATSARVPEYRFDHASGGYFPLREDIMPMVIVLGDAWALGENGDPEERAVTDRPQHPEHALMFGAGAAPGEKLTGGLKALHEKRIARRTETPCSGLADVIMSDCVARFGAKPRMLFSAVGHPGAKLVSAPGGQGFARGSEVHTSLLNIVSSAKHLAAAEGRDLQVLALCFAQARNDEPPEGMSRAYWNAILKLREQYEADLCAITGQRDRIPLLLAQHNRGAARLAKFPSTAAAQLAAADTDPLVRCIGPSYQFEAERSDDAKPWRLSADSYRRLGRLFGRFIMDDILGPGRQPLRAISCRFAGPRTIHLNYACDIALDPVSVDVSELGPGLGIDFVDRVKPSARILSMQIPADRPKRLQIELDSEPSGTSPSLYVAARSSGNGGVGRSSGARCAVRAAAPVEQDPVSGTPIYDWACTEVVPVS</sequence>
<dbReference type="Proteomes" id="UP001165343">
    <property type="component" value="Unassembled WGS sequence"/>
</dbReference>